<dbReference type="InterPro" id="IPR016130">
    <property type="entry name" value="Tyr_Pase_AS"/>
</dbReference>
<evidence type="ECO:0000256" key="2">
    <source>
        <dbReference type="ARBA" id="ARBA00013064"/>
    </source>
</evidence>
<dbReference type="Ensembl" id="ENSCSAVT00000018528.1">
    <property type="protein sequence ID" value="ENSCSAVP00000018328.1"/>
    <property type="gene ID" value="ENSCSAVG00000010764.1"/>
</dbReference>
<dbReference type="PRINTS" id="PR00700">
    <property type="entry name" value="PRTYPHPHTASE"/>
</dbReference>
<comment type="similarity">
    <text evidence="1">Belongs to the protein-tyrosine phosphatase family.</text>
</comment>
<dbReference type="OMA" id="FNIRTIT"/>
<keyword evidence="4" id="KW-0904">Protein phosphatase</keyword>
<dbReference type="EC" id="3.1.3.48" evidence="2"/>
<sequence length="137" mass="15326">MIWDQNVTTIIMVTNLEEGKEVKCALYWPQSGSSIFGDLSVVYLGENHLVDYTIRKFTVQQCRGEATLSVRRNLVQYHFTSWPDFGVPKSPSGILKFMRKIKHSSPTGYGAVVVHCSAGVGRTGTYICIDAMVDMML</sequence>
<dbReference type="PROSITE" id="PS50056">
    <property type="entry name" value="TYR_PHOSPHATASE_2"/>
    <property type="match status" value="1"/>
</dbReference>
<accession>H2ZL62</accession>
<dbReference type="GO" id="GO:0004725">
    <property type="term" value="F:protein tyrosine phosphatase activity"/>
    <property type="evidence" value="ECO:0007669"/>
    <property type="project" value="UniProtKB-EC"/>
</dbReference>
<dbReference type="GeneTree" id="ENSGT00940000165839"/>
<dbReference type="SMART" id="SM00194">
    <property type="entry name" value="PTPc"/>
    <property type="match status" value="1"/>
</dbReference>
<dbReference type="InterPro" id="IPR003595">
    <property type="entry name" value="Tyr_Pase_cat"/>
</dbReference>
<dbReference type="AlphaFoldDB" id="H2ZL62"/>
<dbReference type="InterPro" id="IPR050348">
    <property type="entry name" value="Protein-Tyr_Phosphatase"/>
</dbReference>
<name>H2ZL62_CIOSA</name>
<dbReference type="SUPFAM" id="SSF52799">
    <property type="entry name" value="(Phosphotyrosine protein) phosphatases II"/>
    <property type="match status" value="1"/>
</dbReference>
<dbReference type="InterPro" id="IPR000387">
    <property type="entry name" value="Tyr_Pase_dom"/>
</dbReference>
<keyword evidence="3" id="KW-0378">Hydrolase</keyword>
<dbReference type="PANTHER" id="PTHR19134">
    <property type="entry name" value="RECEPTOR-TYPE TYROSINE-PROTEIN PHOSPHATASE"/>
    <property type="match status" value="1"/>
</dbReference>
<dbReference type="PROSITE" id="PS00383">
    <property type="entry name" value="TYR_PHOSPHATASE_1"/>
    <property type="match status" value="1"/>
</dbReference>
<dbReference type="InterPro" id="IPR000242">
    <property type="entry name" value="PTP_cat"/>
</dbReference>
<dbReference type="eggNOG" id="KOG4228">
    <property type="taxonomic scope" value="Eukaryota"/>
</dbReference>
<dbReference type="SMART" id="SM00404">
    <property type="entry name" value="PTPc_motif"/>
    <property type="match status" value="1"/>
</dbReference>
<evidence type="ECO:0000313" key="8">
    <source>
        <dbReference type="Proteomes" id="UP000007875"/>
    </source>
</evidence>
<reference evidence="7" key="3">
    <citation type="submission" date="2025-09" db="UniProtKB">
        <authorList>
            <consortium name="Ensembl"/>
        </authorList>
    </citation>
    <scope>IDENTIFICATION</scope>
</reference>
<evidence type="ECO:0000256" key="3">
    <source>
        <dbReference type="ARBA" id="ARBA00022801"/>
    </source>
</evidence>
<dbReference type="Gene3D" id="3.90.190.10">
    <property type="entry name" value="Protein tyrosine phosphatase superfamily"/>
    <property type="match status" value="1"/>
</dbReference>
<keyword evidence="8" id="KW-1185">Reference proteome</keyword>
<organism evidence="7 8">
    <name type="scientific">Ciona savignyi</name>
    <name type="common">Pacific transparent sea squirt</name>
    <dbReference type="NCBI Taxonomy" id="51511"/>
    <lineage>
        <taxon>Eukaryota</taxon>
        <taxon>Metazoa</taxon>
        <taxon>Chordata</taxon>
        <taxon>Tunicata</taxon>
        <taxon>Ascidiacea</taxon>
        <taxon>Phlebobranchia</taxon>
        <taxon>Cionidae</taxon>
        <taxon>Ciona</taxon>
    </lineage>
</organism>
<dbReference type="PANTHER" id="PTHR19134:SF555">
    <property type="entry name" value="RECEPTOR-TYPE TYROSINE-PROTEIN PHOSPHATASE DELTA-LIKE ISOFORM X1"/>
    <property type="match status" value="1"/>
</dbReference>
<evidence type="ECO:0000256" key="1">
    <source>
        <dbReference type="ARBA" id="ARBA00009580"/>
    </source>
</evidence>
<evidence type="ECO:0000259" key="5">
    <source>
        <dbReference type="PROSITE" id="PS50055"/>
    </source>
</evidence>
<dbReference type="Proteomes" id="UP000007875">
    <property type="component" value="Unassembled WGS sequence"/>
</dbReference>
<dbReference type="InParanoid" id="H2ZL62"/>
<dbReference type="Pfam" id="PF00102">
    <property type="entry name" value="Y_phosphatase"/>
    <property type="match status" value="1"/>
</dbReference>
<dbReference type="InterPro" id="IPR029021">
    <property type="entry name" value="Prot-tyrosine_phosphatase-like"/>
</dbReference>
<dbReference type="PROSITE" id="PS50055">
    <property type="entry name" value="TYR_PHOSPHATASE_PTP"/>
    <property type="match status" value="1"/>
</dbReference>
<dbReference type="HOGENOM" id="CLU_001645_9_8_1"/>
<evidence type="ECO:0000256" key="4">
    <source>
        <dbReference type="ARBA" id="ARBA00022912"/>
    </source>
</evidence>
<feature type="domain" description="Tyrosine-protein phosphatase" evidence="5">
    <location>
        <begin position="1"/>
        <end position="137"/>
    </location>
</feature>
<reference evidence="8" key="1">
    <citation type="submission" date="2003-08" db="EMBL/GenBank/DDBJ databases">
        <authorList>
            <person name="Birren B."/>
            <person name="Nusbaum C."/>
            <person name="Abebe A."/>
            <person name="Abouelleil A."/>
            <person name="Adekoya E."/>
            <person name="Ait-zahra M."/>
            <person name="Allen N."/>
            <person name="Allen T."/>
            <person name="An P."/>
            <person name="Anderson M."/>
            <person name="Anderson S."/>
            <person name="Arachchi H."/>
            <person name="Armbruster J."/>
            <person name="Bachantsang P."/>
            <person name="Baldwin J."/>
            <person name="Barry A."/>
            <person name="Bayul T."/>
            <person name="Blitshsteyn B."/>
            <person name="Bloom T."/>
            <person name="Blye J."/>
            <person name="Boguslavskiy L."/>
            <person name="Borowsky M."/>
            <person name="Boukhgalter B."/>
            <person name="Brunache A."/>
            <person name="Butler J."/>
            <person name="Calixte N."/>
            <person name="Calvo S."/>
            <person name="Camarata J."/>
            <person name="Campo K."/>
            <person name="Chang J."/>
            <person name="Cheshatsang Y."/>
            <person name="Citroen M."/>
            <person name="Collymore A."/>
            <person name="Considine T."/>
            <person name="Cook A."/>
            <person name="Cooke P."/>
            <person name="Corum B."/>
            <person name="Cuomo C."/>
            <person name="David R."/>
            <person name="Dawoe T."/>
            <person name="Degray S."/>
            <person name="Dodge S."/>
            <person name="Dooley K."/>
            <person name="Dorje P."/>
            <person name="Dorjee K."/>
            <person name="Dorris L."/>
            <person name="Duffey N."/>
            <person name="Dupes A."/>
            <person name="Elkins T."/>
            <person name="Engels R."/>
            <person name="Erickson J."/>
            <person name="Farina A."/>
            <person name="Faro S."/>
            <person name="Ferreira P."/>
            <person name="Fischer H."/>
            <person name="Fitzgerald M."/>
            <person name="Foley K."/>
            <person name="Gage D."/>
            <person name="Galagan J."/>
            <person name="Gearin G."/>
            <person name="Gnerre S."/>
            <person name="Gnirke A."/>
            <person name="Goyette A."/>
            <person name="Graham J."/>
            <person name="Grandbois E."/>
            <person name="Gyaltsen K."/>
            <person name="Hafez N."/>
            <person name="Hagopian D."/>
            <person name="Hagos B."/>
            <person name="Hall J."/>
            <person name="Hatcher B."/>
            <person name="Heller A."/>
            <person name="Higgins H."/>
            <person name="Honan T."/>
            <person name="Horn A."/>
            <person name="Houde N."/>
            <person name="Hughes L."/>
            <person name="Hulme W."/>
            <person name="Husby E."/>
            <person name="Iliev I."/>
            <person name="Jaffe D."/>
            <person name="Jones C."/>
            <person name="Kamal M."/>
            <person name="Kamat A."/>
            <person name="Kamvysselis M."/>
            <person name="Karlsson E."/>
            <person name="Kells C."/>
            <person name="Kieu A."/>
            <person name="Kisner P."/>
            <person name="Kodira C."/>
            <person name="Kulbokas E."/>
            <person name="Labutti K."/>
            <person name="Lama D."/>
            <person name="Landers T."/>
            <person name="Leger J."/>
            <person name="Levine S."/>
            <person name="Lewis D."/>
            <person name="Lewis T."/>
            <person name="Lindblad-toh K."/>
            <person name="Liu X."/>
            <person name="Lokyitsang T."/>
            <person name="Lokyitsang Y."/>
            <person name="Lucien O."/>
            <person name="Lui A."/>
            <person name="Ma L.J."/>
            <person name="Mabbitt R."/>
            <person name="Macdonald J."/>
            <person name="Maclean C."/>
            <person name="Major J."/>
            <person name="Manning J."/>
            <person name="Marabella R."/>
            <person name="Maru K."/>
            <person name="Matthews C."/>
            <person name="Mauceli E."/>
            <person name="Mccarthy M."/>
            <person name="Mcdonough S."/>
            <person name="Mcghee T."/>
            <person name="Meldrim J."/>
            <person name="Meneus L."/>
            <person name="Mesirov J."/>
            <person name="Mihalev A."/>
            <person name="Mihova T."/>
            <person name="Mikkelsen T."/>
            <person name="Mlenga V."/>
            <person name="Moru K."/>
            <person name="Mozes J."/>
            <person name="Mulrain L."/>
            <person name="Munson G."/>
            <person name="Naylor J."/>
            <person name="Newes C."/>
            <person name="Nguyen C."/>
            <person name="Nguyen N."/>
            <person name="Nguyen T."/>
            <person name="Nicol R."/>
            <person name="Nielsen C."/>
            <person name="Nizzari M."/>
            <person name="Norbu C."/>
            <person name="Norbu N."/>
            <person name="O'donnell P."/>
            <person name="Okoawo O."/>
            <person name="O'leary S."/>
            <person name="Omotosho B."/>
            <person name="O'neill K."/>
            <person name="Osman S."/>
            <person name="Parker S."/>
            <person name="Perrin D."/>
            <person name="Phunkhang P."/>
            <person name="Piqani B."/>
            <person name="Purcell S."/>
            <person name="Rachupka T."/>
            <person name="Ramasamy U."/>
            <person name="Rameau R."/>
            <person name="Ray V."/>
            <person name="Raymond C."/>
            <person name="Retta R."/>
            <person name="Richardson S."/>
            <person name="Rise C."/>
            <person name="Rodriguez J."/>
            <person name="Rogers J."/>
            <person name="Rogov P."/>
            <person name="Rutman M."/>
            <person name="Schupbach R."/>
            <person name="Seaman C."/>
            <person name="Settipalli S."/>
            <person name="Sharpe T."/>
            <person name="Sheridan J."/>
            <person name="Sherpa N."/>
            <person name="Shi J."/>
            <person name="Smirnov S."/>
            <person name="Smith C."/>
            <person name="Sougnez C."/>
            <person name="Spencer B."/>
            <person name="Stalker J."/>
            <person name="Stange-thomann N."/>
            <person name="Stavropoulos S."/>
            <person name="Stetson K."/>
            <person name="Stone C."/>
            <person name="Stone S."/>
            <person name="Stubbs M."/>
            <person name="Talamas J."/>
            <person name="Tchuinga P."/>
            <person name="Tenzing P."/>
            <person name="Tesfaye S."/>
            <person name="Theodore J."/>
            <person name="Thoulutsang Y."/>
            <person name="Topham K."/>
            <person name="Towey S."/>
            <person name="Tsamla T."/>
            <person name="Tsomo N."/>
            <person name="Vallee D."/>
            <person name="Vassiliev H."/>
            <person name="Venkataraman V."/>
            <person name="Vinson J."/>
            <person name="Vo A."/>
            <person name="Wade C."/>
            <person name="Wang S."/>
            <person name="Wangchuk T."/>
            <person name="Wangdi T."/>
            <person name="Whittaker C."/>
            <person name="Wilkinson J."/>
            <person name="Wu Y."/>
            <person name="Wyman D."/>
            <person name="Yadav S."/>
            <person name="Yang S."/>
            <person name="Yang X."/>
            <person name="Yeager S."/>
            <person name="Yee E."/>
            <person name="Young G."/>
            <person name="Zainoun J."/>
            <person name="Zembeck L."/>
            <person name="Zimmer A."/>
            <person name="Zody M."/>
            <person name="Lander E."/>
        </authorList>
    </citation>
    <scope>NUCLEOTIDE SEQUENCE [LARGE SCALE GENOMIC DNA]</scope>
</reference>
<evidence type="ECO:0000259" key="6">
    <source>
        <dbReference type="PROSITE" id="PS50056"/>
    </source>
</evidence>
<proteinExistence type="inferred from homology"/>
<feature type="domain" description="Tyrosine specific protein phosphatases" evidence="6">
    <location>
        <begin position="95"/>
        <end position="137"/>
    </location>
</feature>
<protein>
    <recommendedName>
        <fullName evidence="2">protein-tyrosine-phosphatase</fullName>
        <ecNumber evidence="2">3.1.3.48</ecNumber>
    </recommendedName>
</protein>
<reference evidence="7" key="2">
    <citation type="submission" date="2025-08" db="UniProtKB">
        <authorList>
            <consortium name="Ensembl"/>
        </authorList>
    </citation>
    <scope>IDENTIFICATION</scope>
</reference>
<evidence type="ECO:0000313" key="7">
    <source>
        <dbReference type="Ensembl" id="ENSCSAVP00000018328.1"/>
    </source>
</evidence>
<dbReference type="STRING" id="51511.ENSCSAVP00000018328"/>